<comment type="caution">
    <text evidence="6">The sequence shown here is derived from an EMBL/GenBank/DDBJ whole genome shotgun (WGS) entry which is preliminary data.</text>
</comment>
<reference evidence="6 7" key="1">
    <citation type="journal article" date="2018" name="Mol. Biol. Evol.">
        <title>Analysis of the draft genome of the red seaweed Gracilariopsis chorda provides insights into genome size evolution in Rhodophyta.</title>
        <authorList>
            <person name="Lee J."/>
            <person name="Yang E.C."/>
            <person name="Graf L."/>
            <person name="Yang J.H."/>
            <person name="Qiu H."/>
            <person name="Zel Zion U."/>
            <person name="Chan C.X."/>
            <person name="Stephens T.G."/>
            <person name="Weber A.P.M."/>
            <person name="Boo G.H."/>
            <person name="Boo S.M."/>
            <person name="Kim K.M."/>
            <person name="Shin Y."/>
            <person name="Jung M."/>
            <person name="Lee S.J."/>
            <person name="Yim H.S."/>
            <person name="Lee J.H."/>
            <person name="Bhattacharya D."/>
            <person name="Yoon H.S."/>
        </authorList>
    </citation>
    <scope>NUCLEOTIDE SEQUENCE [LARGE SCALE GENOMIC DNA]</scope>
    <source>
        <strain evidence="6 7">SKKU-2015</strain>
        <tissue evidence="6">Whole body</tissue>
    </source>
</reference>
<dbReference type="InterPro" id="IPR000834">
    <property type="entry name" value="Peptidase_M14"/>
</dbReference>
<comment type="cofactor">
    <cofactor evidence="1">
        <name>Zn(2+)</name>
        <dbReference type="ChEBI" id="CHEBI:29105"/>
    </cofactor>
</comment>
<feature type="transmembrane region" description="Helical" evidence="4">
    <location>
        <begin position="427"/>
        <end position="446"/>
    </location>
</feature>
<evidence type="ECO:0000256" key="2">
    <source>
        <dbReference type="ARBA" id="ARBA00005988"/>
    </source>
</evidence>
<keyword evidence="6" id="KW-0645">Protease</keyword>
<dbReference type="Pfam" id="PF00246">
    <property type="entry name" value="Peptidase_M14"/>
    <property type="match status" value="1"/>
</dbReference>
<keyword evidence="4" id="KW-0472">Membrane</keyword>
<keyword evidence="4" id="KW-0812">Transmembrane</keyword>
<name>A0A2V3IHM3_9FLOR</name>
<evidence type="ECO:0000256" key="1">
    <source>
        <dbReference type="ARBA" id="ARBA00001947"/>
    </source>
</evidence>
<dbReference type="Proteomes" id="UP000247409">
    <property type="component" value="Unassembled WGS sequence"/>
</dbReference>
<gene>
    <name evidence="6" type="ORF">BWQ96_08717</name>
</gene>
<comment type="similarity">
    <text evidence="2 3">Belongs to the peptidase M14 family.</text>
</comment>
<evidence type="ECO:0000256" key="4">
    <source>
        <dbReference type="SAM" id="Phobius"/>
    </source>
</evidence>
<sequence length="473" mass="54076">MHRHFYHRLYEKKNVPTSIFNGIRTLHFLLTIFILLTNYGTSAQVSASTISAPWLLSLASSRVPPKETPKPSAAARYHSTQELLVKLNHLTAACPHAHPQWAMVFDSKDLFFPKASKGSHGKLLVISLTYNAKKRAREWKTRRARDNRVRVVAVFGEHGRERITSELALSIVERYCSPDLKSMPRVLYRLEIILIPIVNVAGRRAVENGKQCQRLNENGVDINRNYAVRWGQSDVETLRAEEIAGDYPLSEWETRAVDAVVRRTRPHGYLSFHSGERAILVPWDSGTTINRGVKQIAKRVADVHCRECRVGTASQLLGYRAYGTGVDHASAVYGVPFACTMEIFGKEDKYCEPMFNALDKKQFSSVMRNWSGVMETVGFEVSKLSPYAGSSGMMRRWWWLGRARWHRYRVLFVTDSEESEEMTQHDAPVLFILFTVGCFSLMVVMARKTFRRVRKHSAVIVRRLQRQVRATFA</sequence>
<dbReference type="PROSITE" id="PS52035">
    <property type="entry name" value="PEPTIDASE_M14"/>
    <property type="match status" value="1"/>
</dbReference>
<keyword evidence="4" id="KW-1133">Transmembrane helix</keyword>
<dbReference type="GO" id="GO:0005615">
    <property type="term" value="C:extracellular space"/>
    <property type="evidence" value="ECO:0007669"/>
    <property type="project" value="TreeGrafter"/>
</dbReference>
<organism evidence="6 7">
    <name type="scientific">Gracilariopsis chorda</name>
    <dbReference type="NCBI Taxonomy" id="448386"/>
    <lineage>
        <taxon>Eukaryota</taxon>
        <taxon>Rhodophyta</taxon>
        <taxon>Florideophyceae</taxon>
        <taxon>Rhodymeniophycidae</taxon>
        <taxon>Gracilariales</taxon>
        <taxon>Gracilariaceae</taxon>
        <taxon>Gracilariopsis</taxon>
    </lineage>
</organism>
<dbReference type="Gene3D" id="3.40.630.10">
    <property type="entry name" value="Zn peptidases"/>
    <property type="match status" value="1"/>
</dbReference>
<dbReference type="SMART" id="SM00631">
    <property type="entry name" value="Zn_pept"/>
    <property type="match status" value="1"/>
</dbReference>
<dbReference type="PANTHER" id="PTHR11705:SF119">
    <property type="entry name" value="OS02G0119300 PROTEIN"/>
    <property type="match status" value="1"/>
</dbReference>
<feature type="domain" description="Peptidase M14" evidence="5">
    <location>
        <begin position="76"/>
        <end position="365"/>
    </location>
</feature>
<proteinExistence type="inferred from homology"/>
<evidence type="ECO:0000313" key="6">
    <source>
        <dbReference type="EMBL" id="PXF41572.1"/>
    </source>
</evidence>
<dbReference type="EMBL" id="NBIV01000209">
    <property type="protein sequence ID" value="PXF41572.1"/>
    <property type="molecule type" value="Genomic_DNA"/>
</dbReference>
<dbReference type="OrthoDB" id="5514at2759"/>
<dbReference type="AlphaFoldDB" id="A0A2V3IHM3"/>
<dbReference type="PANTHER" id="PTHR11705">
    <property type="entry name" value="PROTEASE FAMILY M14 CARBOXYPEPTIDASE A,B"/>
    <property type="match status" value="1"/>
</dbReference>
<dbReference type="GO" id="GO:0006508">
    <property type="term" value="P:proteolysis"/>
    <property type="evidence" value="ECO:0007669"/>
    <property type="project" value="InterPro"/>
</dbReference>
<keyword evidence="6" id="KW-0121">Carboxypeptidase</keyword>
<dbReference type="STRING" id="448386.A0A2V3IHM3"/>
<evidence type="ECO:0000256" key="3">
    <source>
        <dbReference type="PROSITE-ProRule" id="PRU01379"/>
    </source>
</evidence>
<accession>A0A2V3IHM3</accession>
<keyword evidence="6" id="KW-0378">Hydrolase</keyword>
<feature type="active site" description="Proton donor/acceptor" evidence="3">
    <location>
        <position position="342"/>
    </location>
</feature>
<dbReference type="GO" id="GO:0004181">
    <property type="term" value="F:metallocarboxypeptidase activity"/>
    <property type="evidence" value="ECO:0007669"/>
    <property type="project" value="InterPro"/>
</dbReference>
<dbReference type="GO" id="GO:0008270">
    <property type="term" value="F:zinc ion binding"/>
    <property type="evidence" value="ECO:0007669"/>
    <property type="project" value="InterPro"/>
</dbReference>
<evidence type="ECO:0000259" key="5">
    <source>
        <dbReference type="PROSITE" id="PS52035"/>
    </source>
</evidence>
<evidence type="ECO:0000313" key="7">
    <source>
        <dbReference type="Proteomes" id="UP000247409"/>
    </source>
</evidence>
<protein>
    <submittedName>
        <fullName evidence="6">Carboxypeptidase O</fullName>
    </submittedName>
</protein>
<dbReference type="SUPFAM" id="SSF53187">
    <property type="entry name" value="Zn-dependent exopeptidases"/>
    <property type="match status" value="1"/>
</dbReference>
<keyword evidence="7" id="KW-1185">Reference proteome</keyword>